<evidence type="ECO:0000256" key="15">
    <source>
        <dbReference type="SAM" id="Phobius"/>
    </source>
</evidence>
<dbReference type="SUPFAM" id="SSF158472">
    <property type="entry name" value="HAMP domain-like"/>
    <property type="match status" value="1"/>
</dbReference>
<dbReference type="Pfam" id="PF08448">
    <property type="entry name" value="PAS_4"/>
    <property type="match status" value="1"/>
</dbReference>
<keyword evidence="6" id="KW-0808">Transferase</keyword>
<dbReference type="SMART" id="SM00304">
    <property type="entry name" value="HAMP"/>
    <property type="match status" value="1"/>
</dbReference>
<keyword evidence="7 15" id="KW-0812">Transmembrane</keyword>
<dbReference type="InterPro" id="IPR045671">
    <property type="entry name" value="NtrY-like_N"/>
</dbReference>
<evidence type="ECO:0000256" key="9">
    <source>
        <dbReference type="ARBA" id="ARBA00022777"/>
    </source>
</evidence>
<comment type="catalytic activity">
    <reaction evidence="1">
        <text>ATP + protein L-histidine = ADP + protein N-phospho-L-histidine.</text>
        <dbReference type="EC" id="2.7.13.3"/>
    </reaction>
</comment>
<feature type="transmembrane region" description="Helical" evidence="15">
    <location>
        <begin position="295"/>
        <end position="320"/>
    </location>
</feature>
<organism evidence="19 20">
    <name type="scientific">Aurantimonas aggregata</name>
    <dbReference type="NCBI Taxonomy" id="2047720"/>
    <lineage>
        <taxon>Bacteria</taxon>
        <taxon>Pseudomonadati</taxon>
        <taxon>Pseudomonadota</taxon>
        <taxon>Alphaproteobacteria</taxon>
        <taxon>Hyphomicrobiales</taxon>
        <taxon>Aurantimonadaceae</taxon>
        <taxon>Aurantimonas</taxon>
    </lineage>
</organism>
<feature type="region of interest" description="Disordered" evidence="14">
    <location>
        <begin position="724"/>
        <end position="754"/>
    </location>
</feature>
<dbReference type="NCBIfam" id="TIGR00229">
    <property type="entry name" value="sensory_box"/>
    <property type="match status" value="1"/>
</dbReference>
<dbReference type="GO" id="GO:0005524">
    <property type="term" value="F:ATP binding"/>
    <property type="evidence" value="ECO:0007669"/>
    <property type="project" value="UniProtKB-KW"/>
</dbReference>
<proteinExistence type="predicted"/>
<feature type="transmembrane region" description="Helical" evidence="15">
    <location>
        <begin position="21"/>
        <end position="44"/>
    </location>
</feature>
<dbReference type="Gene3D" id="6.10.340.10">
    <property type="match status" value="1"/>
</dbReference>
<dbReference type="SUPFAM" id="SSF55785">
    <property type="entry name" value="PYP-like sensor domain (PAS domain)"/>
    <property type="match status" value="1"/>
</dbReference>
<feature type="transmembrane region" description="Helical" evidence="15">
    <location>
        <begin position="97"/>
        <end position="120"/>
    </location>
</feature>
<keyword evidence="8" id="KW-0547">Nucleotide-binding</keyword>
<dbReference type="GO" id="GO:0000155">
    <property type="term" value="F:phosphorelay sensor kinase activity"/>
    <property type="evidence" value="ECO:0007669"/>
    <property type="project" value="InterPro"/>
</dbReference>
<name>A0A6L9MK92_9HYPH</name>
<feature type="compositionally biased region" description="Basic and acidic residues" evidence="14">
    <location>
        <begin position="731"/>
        <end position="754"/>
    </location>
</feature>
<evidence type="ECO:0000256" key="11">
    <source>
        <dbReference type="ARBA" id="ARBA00022989"/>
    </source>
</evidence>
<keyword evidence="12" id="KW-0902">Two-component regulatory system</keyword>
<evidence type="ECO:0000259" key="16">
    <source>
        <dbReference type="PROSITE" id="PS50109"/>
    </source>
</evidence>
<dbReference type="RefSeq" id="WP_163044990.1">
    <property type="nucleotide sequence ID" value="NZ_JAAAMJ010000013.1"/>
</dbReference>
<evidence type="ECO:0000256" key="7">
    <source>
        <dbReference type="ARBA" id="ARBA00022692"/>
    </source>
</evidence>
<dbReference type="InterPro" id="IPR013656">
    <property type="entry name" value="PAS_4"/>
</dbReference>
<evidence type="ECO:0000256" key="13">
    <source>
        <dbReference type="ARBA" id="ARBA00023136"/>
    </source>
</evidence>
<dbReference type="PIRSF" id="PIRSF037532">
    <property type="entry name" value="STHK_NtrY"/>
    <property type="match status" value="1"/>
</dbReference>
<feature type="domain" description="Histidine kinase" evidence="16">
    <location>
        <begin position="511"/>
        <end position="727"/>
    </location>
</feature>
<gene>
    <name evidence="19" type="ORF">GTW51_15800</name>
</gene>
<dbReference type="PROSITE" id="PS50112">
    <property type="entry name" value="PAS"/>
    <property type="match status" value="1"/>
</dbReference>
<dbReference type="PANTHER" id="PTHR43065">
    <property type="entry name" value="SENSOR HISTIDINE KINASE"/>
    <property type="match status" value="1"/>
</dbReference>
<evidence type="ECO:0000256" key="2">
    <source>
        <dbReference type="ARBA" id="ARBA00004651"/>
    </source>
</evidence>
<reference evidence="19 20" key="1">
    <citation type="submission" date="2020-01" db="EMBL/GenBank/DDBJ databases">
        <title>Genomes of bacteria type strains.</title>
        <authorList>
            <person name="Chen J."/>
            <person name="Zhu S."/>
            <person name="Chen J."/>
        </authorList>
    </citation>
    <scope>NUCLEOTIDE SEQUENCE [LARGE SCALE GENOMIC DNA]</scope>
    <source>
        <strain evidence="19 20">KCTC 52919</strain>
    </source>
</reference>
<comment type="caution">
    <text evidence="19">The sequence shown here is derived from an EMBL/GenBank/DDBJ whole genome shotgun (WGS) entry which is preliminary data.</text>
</comment>
<evidence type="ECO:0000313" key="19">
    <source>
        <dbReference type="EMBL" id="NDV88165.1"/>
    </source>
</evidence>
<keyword evidence="11 15" id="KW-1133">Transmembrane helix</keyword>
<feature type="domain" description="PAS" evidence="17">
    <location>
        <begin position="386"/>
        <end position="431"/>
    </location>
</feature>
<evidence type="ECO:0000256" key="6">
    <source>
        <dbReference type="ARBA" id="ARBA00022679"/>
    </source>
</evidence>
<dbReference type="InterPro" id="IPR004358">
    <property type="entry name" value="Sig_transdc_His_kin-like_C"/>
</dbReference>
<keyword evidence="5" id="KW-0597">Phosphoprotein</keyword>
<evidence type="ECO:0000256" key="14">
    <source>
        <dbReference type="SAM" id="MobiDB-lite"/>
    </source>
</evidence>
<dbReference type="InterPro" id="IPR005467">
    <property type="entry name" value="His_kinase_dom"/>
</dbReference>
<evidence type="ECO:0000256" key="3">
    <source>
        <dbReference type="ARBA" id="ARBA00012438"/>
    </source>
</evidence>
<evidence type="ECO:0000256" key="12">
    <source>
        <dbReference type="ARBA" id="ARBA00023012"/>
    </source>
</evidence>
<dbReference type="InterPro" id="IPR003661">
    <property type="entry name" value="HisK_dim/P_dom"/>
</dbReference>
<dbReference type="PANTHER" id="PTHR43065:SF10">
    <property type="entry name" value="PEROXIDE STRESS-ACTIVATED HISTIDINE KINASE MAK3"/>
    <property type="match status" value="1"/>
</dbReference>
<dbReference type="EMBL" id="JAAAMJ010000013">
    <property type="protein sequence ID" value="NDV88165.1"/>
    <property type="molecule type" value="Genomic_DNA"/>
</dbReference>
<dbReference type="Proteomes" id="UP000476332">
    <property type="component" value="Unassembled WGS sequence"/>
</dbReference>
<sequence length="754" mass="83035">MTSQPIQSDHEVPFLLERRRFMLIPGLLAVVGALVTGAISFVVLMGLTPIEPSDTIVTIATIVNSAFVLLLCGLIGREVLRMVRARRQGKAASRLHVRIVLLFSIVAALPALLVAIVAGITLDLGLDRWFEIRTRTIVESSISVARAYVNENARNLQGSTLSMAYDLDQQRRLYDLDRTGFQQLMTEQARGRSLLGAQLLRPDGTPFLVAEVDVERPLPVPPEDALTQAADGNLVFIPPGVTNLVGAIIQLRQISDAYLYTVRAVDPEVIAALRLMEERSAEYSSLQSNRFGLQVAFAILYLGIMLIVLLSAIWTGIGVADRLVRPIRLLMGAADEVSEGNLAVSVPVRASDGDVGSLSNTFNNMILQLRSQRSELVHAKDVIDERRRFIEAVLSGVTVGVIGVERDGTVSMLNPSAQRILAVGAEGIVGRRLADVFPEIGQIHRAATTSHRQEYQEEVKLRIRQRERALAVRITSSEEAQGAQSSVVTIDDITDLVDAQRTSAWADVARRIAHEIKNPLTPIQLSAERIRRRYGKRVEDDREVFDRCIETIIRQVSDIGRMVDEFSTFARMPKPRMETIDLREALREAVFMREMGEHGIEFTAEIPGQPMLGAYDIRLLSQAFGNLVKNAVEALEGTGTTDGRITIRAEAGTDRHRIDIIDNGRGFPTEDRDRLLEPYMTTREKGTGLGLAIVRKIIEDHGGTIALDDAPDQPHGAMVRITLPAAPASEKAGRQGDGTLERTETNGIGHPDRR</sequence>
<evidence type="ECO:0000259" key="17">
    <source>
        <dbReference type="PROSITE" id="PS50112"/>
    </source>
</evidence>
<dbReference type="SUPFAM" id="SSF55874">
    <property type="entry name" value="ATPase domain of HSP90 chaperone/DNA topoisomerase II/histidine kinase"/>
    <property type="match status" value="1"/>
</dbReference>
<dbReference type="SMART" id="SM00387">
    <property type="entry name" value="HATPase_c"/>
    <property type="match status" value="1"/>
</dbReference>
<dbReference type="InterPro" id="IPR003660">
    <property type="entry name" value="HAMP_dom"/>
</dbReference>
<evidence type="ECO:0000313" key="20">
    <source>
        <dbReference type="Proteomes" id="UP000476332"/>
    </source>
</evidence>
<dbReference type="InterPro" id="IPR000014">
    <property type="entry name" value="PAS"/>
</dbReference>
<evidence type="ECO:0000256" key="1">
    <source>
        <dbReference type="ARBA" id="ARBA00000085"/>
    </source>
</evidence>
<dbReference type="EC" id="2.7.13.3" evidence="3"/>
<dbReference type="Pfam" id="PF00672">
    <property type="entry name" value="HAMP"/>
    <property type="match status" value="1"/>
</dbReference>
<keyword evidence="9" id="KW-0418">Kinase</keyword>
<evidence type="ECO:0000256" key="4">
    <source>
        <dbReference type="ARBA" id="ARBA00022475"/>
    </source>
</evidence>
<dbReference type="PROSITE" id="PS50109">
    <property type="entry name" value="HIS_KIN"/>
    <property type="match status" value="1"/>
</dbReference>
<dbReference type="CDD" id="cd06225">
    <property type="entry name" value="HAMP"/>
    <property type="match status" value="1"/>
</dbReference>
<comment type="subcellular location">
    <subcellularLocation>
        <location evidence="2">Cell membrane</location>
        <topology evidence="2">Multi-pass membrane protein</topology>
    </subcellularLocation>
</comment>
<keyword evidence="10" id="KW-0067">ATP-binding</keyword>
<accession>A0A6L9MK92</accession>
<evidence type="ECO:0000259" key="18">
    <source>
        <dbReference type="PROSITE" id="PS50885"/>
    </source>
</evidence>
<dbReference type="Gene3D" id="1.10.287.130">
    <property type="match status" value="1"/>
</dbReference>
<keyword evidence="20" id="KW-1185">Reference proteome</keyword>
<evidence type="ECO:0000256" key="8">
    <source>
        <dbReference type="ARBA" id="ARBA00022741"/>
    </source>
</evidence>
<protein>
    <recommendedName>
        <fullName evidence="3">histidine kinase</fullName>
        <ecNumber evidence="3">2.7.13.3</ecNumber>
    </recommendedName>
</protein>
<dbReference type="PROSITE" id="PS50885">
    <property type="entry name" value="HAMP"/>
    <property type="match status" value="1"/>
</dbReference>
<dbReference type="AlphaFoldDB" id="A0A6L9MK92"/>
<dbReference type="Pfam" id="PF19312">
    <property type="entry name" value="NtrY_N"/>
    <property type="match status" value="1"/>
</dbReference>
<dbReference type="GO" id="GO:0005886">
    <property type="term" value="C:plasma membrane"/>
    <property type="evidence" value="ECO:0007669"/>
    <property type="project" value="UniProtKB-SubCell"/>
</dbReference>
<dbReference type="Gene3D" id="3.30.565.10">
    <property type="entry name" value="Histidine kinase-like ATPase, C-terminal domain"/>
    <property type="match status" value="1"/>
</dbReference>
<dbReference type="InterPro" id="IPR003594">
    <property type="entry name" value="HATPase_dom"/>
</dbReference>
<dbReference type="SMART" id="SM00388">
    <property type="entry name" value="HisKA"/>
    <property type="match status" value="1"/>
</dbReference>
<dbReference type="SUPFAM" id="SSF47384">
    <property type="entry name" value="Homodimeric domain of signal transducing histidine kinase"/>
    <property type="match status" value="1"/>
</dbReference>
<feature type="transmembrane region" description="Helical" evidence="15">
    <location>
        <begin position="56"/>
        <end position="76"/>
    </location>
</feature>
<dbReference type="Pfam" id="PF02518">
    <property type="entry name" value="HATPase_c"/>
    <property type="match status" value="1"/>
</dbReference>
<dbReference type="InterPro" id="IPR036097">
    <property type="entry name" value="HisK_dim/P_sf"/>
</dbReference>
<keyword evidence="4" id="KW-1003">Cell membrane</keyword>
<dbReference type="InterPro" id="IPR035965">
    <property type="entry name" value="PAS-like_dom_sf"/>
</dbReference>
<evidence type="ECO:0000256" key="5">
    <source>
        <dbReference type="ARBA" id="ARBA00022553"/>
    </source>
</evidence>
<dbReference type="PRINTS" id="PR00344">
    <property type="entry name" value="BCTRLSENSOR"/>
</dbReference>
<evidence type="ECO:0000256" key="10">
    <source>
        <dbReference type="ARBA" id="ARBA00022840"/>
    </source>
</evidence>
<feature type="domain" description="HAMP" evidence="18">
    <location>
        <begin position="321"/>
        <end position="374"/>
    </location>
</feature>
<dbReference type="Pfam" id="PF00512">
    <property type="entry name" value="HisKA"/>
    <property type="match status" value="1"/>
</dbReference>
<dbReference type="CDD" id="cd00082">
    <property type="entry name" value="HisKA"/>
    <property type="match status" value="1"/>
</dbReference>
<dbReference type="InterPro" id="IPR036890">
    <property type="entry name" value="HATPase_C_sf"/>
</dbReference>
<dbReference type="InterPro" id="IPR017232">
    <property type="entry name" value="NtrY"/>
</dbReference>
<dbReference type="Gene3D" id="3.30.450.20">
    <property type="entry name" value="PAS domain"/>
    <property type="match status" value="1"/>
</dbReference>
<keyword evidence="13 15" id="KW-0472">Membrane</keyword>